<evidence type="ECO:0000256" key="1">
    <source>
        <dbReference type="SAM" id="MobiDB-lite"/>
    </source>
</evidence>
<reference evidence="2" key="2">
    <citation type="submission" date="2011-02" db="EMBL/GenBank/DDBJ databases">
        <authorList>
            <person name="MacLean D."/>
        </authorList>
    </citation>
    <scope>NUCLEOTIDE SEQUENCE</scope>
</reference>
<sequence>MITAPYEDVDSDAGEESLRSQSEECSPSPAPTYAMAEIRRMSALMSRMSLMQERIMDRLLDLEVRTRDIQYALTDGTSSRVVPDYASNADTESVVQARTSSRGVRYTQNMQLFSAMIIGLVTCVRDTVESRECSSYQSGLSQHFNGLTRVLSLLAANSKPSIPIPKVLQDDYLMEAFQRTSKGAIPVIDGQTLKTVRDYRARSDIFRALCDLMAALKSVPECICPPGREVICSIAHSIIDERGSMQLDVDAISVRKPSPDEVAFGKLNVNAYKYYVPLRMSGMSASYSLEQAIADLSREQEVKMRGDTSKQVKKSELSRQAKIEAAARFTPFNI</sequence>
<accession>F0X1L3</accession>
<gene>
    <name evidence="2" type="primary">AlNc14C642G12324</name>
    <name evidence="2" type="ORF">ALNC14_138520</name>
</gene>
<protein>
    <submittedName>
        <fullName evidence="2">AlNc14C642G12324 protein</fullName>
    </submittedName>
</protein>
<reference evidence="2" key="1">
    <citation type="journal article" date="2011" name="PLoS Biol.">
        <title>Gene gain and loss during evolution of obligate parasitism in the white rust pathogen of Arabidopsis thaliana.</title>
        <authorList>
            <person name="Kemen E."/>
            <person name="Gardiner A."/>
            <person name="Schultz-Larsen T."/>
            <person name="Kemen A.C."/>
            <person name="Balmuth A.L."/>
            <person name="Robert-Seilaniantz A."/>
            <person name="Bailey K."/>
            <person name="Holub E."/>
            <person name="Studholme D.J."/>
            <person name="Maclean D."/>
            <person name="Jones J.D."/>
        </authorList>
    </citation>
    <scope>NUCLEOTIDE SEQUENCE</scope>
</reference>
<organism evidence="2">
    <name type="scientific">Albugo laibachii Nc14</name>
    <dbReference type="NCBI Taxonomy" id="890382"/>
    <lineage>
        <taxon>Eukaryota</taxon>
        <taxon>Sar</taxon>
        <taxon>Stramenopiles</taxon>
        <taxon>Oomycota</taxon>
        <taxon>Peronosporomycetes</taxon>
        <taxon>Albuginales</taxon>
        <taxon>Albuginaceae</taxon>
        <taxon>Albugo</taxon>
    </lineage>
</organism>
<evidence type="ECO:0000313" key="2">
    <source>
        <dbReference type="EMBL" id="CCA27708.1"/>
    </source>
</evidence>
<dbReference type="HOGENOM" id="CLU_832656_0_0_1"/>
<feature type="region of interest" description="Disordered" evidence="1">
    <location>
        <begin position="1"/>
        <end position="30"/>
    </location>
</feature>
<name>F0X1L3_9STRA</name>
<proteinExistence type="predicted"/>
<dbReference type="EMBL" id="FR824644">
    <property type="protein sequence ID" value="CCA27708.1"/>
    <property type="molecule type" value="Genomic_DNA"/>
</dbReference>
<dbReference type="AlphaFoldDB" id="F0X1L3"/>